<keyword evidence="2" id="KW-0862">Zinc</keyword>
<dbReference type="PANTHER" id="PTHR42742:SF3">
    <property type="entry name" value="FRUCTOKINASE"/>
    <property type="match status" value="1"/>
</dbReference>
<accession>A0A1E5XUI9</accession>
<proteinExistence type="predicted"/>
<evidence type="ECO:0000313" key="4">
    <source>
        <dbReference type="Proteomes" id="UP000095463"/>
    </source>
</evidence>
<dbReference type="PANTHER" id="PTHR42742">
    <property type="entry name" value="TRANSCRIPTIONAL REPRESSOR MPRA"/>
    <property type="match status" value="1"/>
</dbReference>
<dbReference type="AlphaFoldDB" id="A0A1E5XUI9"/>
<reference evidence="3 4" key="1">
    <citation type="journal article" date="2015" name="Genome Announc.">
        <title>Genome Assemblies of Three Soil-Associated Devosia species: D. insulae, D. limi, and D. soli.</title>
        <authorList>
            <person name="Hassan Y.I."/>
            <person name="Lepp D."/>
            <person name="Zhou T."/>
        </authorList>
    </citation>
    <scope>NUCLEOTIDE SEQUENCE [LARGE SCALE GENOMIC DNA]</scope>
    <source>
        <strain evidence="3 4">DS-56</strain>
    </source>
</reference>
<dbReference type="SUPFAM" id="SSF51182">
    <property type="entry name" value="RmlC-like cupins"/>
    <property type="match status" value="1"/>
</dbReference>
<evidence type="ECO:0000256" key="1">
    <source>
        <dbReference type="ARBA" id="ARBA00022723"/>
    </source>
</evidence>
<dbReference type="Proteomes" id="UP000095463">
    <property type="component" value="Unassembled WGS sequence"/>
</dbReference>
<name>A0A1E5XUI9_9HYPH</name>
<keyword evidence="4" id="KW-1185">Reference proteome</keyword>
<dbReference type="InterPro" id="IPR014710">
    <property type="entry name" value="RmlC-like_jellyroll"/>
</dbReference>
<dbReference type="EMBL" id="LAJE02000080">
    <property type="protein sequence ID" value="OEO32243.1"/>
    <property type="molecule type" value="Genomic_DNA"/>
</dbReference>
<dbReference type="InterPro" id="IPR051804">
    <property type="entry name" value="Carb_Metab_Reg_Kinase/Isom"/>
</dbReference>
<evidence type="ECO:0000256" key="2">
    <source>
        <dbReference type="ARBA" id="ARBA00022833"/>
    </source>
</evidence>
<keyword evidence="1" id="KW-0479">Metal-binding</keyword>
<keyword evidence="3" id="KW-0413">Isomerase</keyword>
<dbReference type="GO" id="GO:0046872">
    <property type="term" value="F:metal ion binding"/>
    <property type="evidence" value="ECO:0007669"/>
    <property type="project" value="UniProtKB-KW"/>
</dbReference>
<dbReference type="Gene3D" id="2.60.120.10">
    <property type="entry name" value="Jelly Rolls"/>
    <property type="match status" value="1"/>
</dbReference>
<organism evidence="3 4">
    <name type="scientific">Devosia insulae DS-56</name>
    <dbReference type="NCBI Taxonomy" id="1116389"/>
    <lineage>
        <taxon>Bacteria</taxon>
        <taxon>Pseudomonadati</taxon>
        <taxon>Pseudomonadota</taxon>
        <taxon>Alphaproteobacteria</taxon>
        <taxon>Hyphomicrobiales</taxon>
        <taxon>Devosiaceae</taxon>
        <taxon>Devosia</taxon>
    </lineage>
</organism>
<evidence type="ECO:0000313" key="3">
    <source>
        <dbReference type="EMBL" id="OEO32243.1"/>
    </source>
</evidence>
<dbReference type="OrthoDB" id="9808275at2"/>
<protein>
    <submittedName>
        <fullName evidence="3">Mannose-6-phosphate isomerase</fullName>
    </submittedName>
</protein>
<dbReference type="RefSeq" id="WP_069908580.1">
    <property type="nucleotide sequence ID" value="NZ_LAJE02000080.1"/>
</dbReference>
<comment type="caution">
    <text evidence="3">The sequence shown here is derived from an EMBL/GenBank/DDBJ whole genome shotgun (WGS) entry which is preliminary data.</text>
</comment>
<dbReference type="InterPro" id="IPR011051">
    <property type="entry name" value="RmlC_Cupin_sf"/>
</dbReference>
<sequence>MTMELASVRVVRKPWGKTDLRPWSEFGHDGAAIGELWFQRADKQAPEPRLLLKLLFTDEPLSVQVHPDNTFARSIGLPHGKTEAWYVLAADKDARVALGLKRELTRPQLRAAIEDGSIVDLIHWQDVTVGEGLLVPAGTIHAIGGGLVLAEIQQRSDATFRMFDYGRQRELHLDGAVGSAVAGPAIAQSAPVRLSEARNVVAQSAYFVLETIELMPNSHWEIDASSEAWVLILEGEAAFDLAQVAAGEAMFLEGHRATVRTAERGAKGLIAYAANAPLPNLLVGRNGIPIEVMAERFPELGLGRQRRQAAPWGIRS</sequence>
<dbReference type="CDD" id="cd07010">
    <property type="entry name" value="cupin_PMI_type_I_N_bac"/>
    <property type="match status" value="1"/>
</dbReference>
<gene>
    <name evidence="3" type="ORF">VW23_012425</name>
</gene>
<dbReference type="GO" id="GO:0016853">
    <property type="term" value="F:isomerase activity"/>
    <property type="evidence" value="ECO:0007669"/>
    <property type="project" value="UniProtKB-KW"/>
</dbReference>